<sequence length="40" mass="4334">MAKLTATQVQSYARTATANKKYSDGNGLYFVTVHQGPIDS</sequence>
<evidence type="ECO:0000313" key="1">
    <source>
        <dbReference type="EMBL" id="AGP79732.1"/>
    </source>
</evidence>
<dbReference type="EMBL" id="CP004846">
    <property type="protein sequence ID" value="AGP79732.1"/>
    <property type="molecule type" value="Genomic_DNA"/>
</dbReference>
<dbReference type="BioCyc" id="AMAC1300253:G12YX-3379-MONOMER"/>
<name>S5AI59_9ALTE</name>
<reference evidence="1 2" key="1">
    <citation type="journal article" date="2013" name="Genome Biol. Evol.">
        <title>Genomic Diversity of "Deep Ecotype" Alteromonas macleodii Isolates: Evidence for Pan-Mediterranean Clonal Frames.</title>
        <authorList>
            <person name="Lopez-Perez M."/>
            <person name="Gonzaga A."/>
            <person name="Rodriguez-Valera F."/>
        </authorList>
    </citation>
    <scope>NUCLEOTIDE SEQUENCE [LARGE SCALE GENOMIC DNA]</scope>
    <source>
        <strain evidence="2">'English Channel 615'</strain>
    </source>
</reference>
<dbReference type="Proteomes" id="UP000014909">
    <property type="component" value="Chromosome"/>
</dbReference>
<dbReference type="KEGG" id="amh:I633_21190"/>
<organism evidence="1 2">
    <name type="scientific">Alteromonas mediterranea 615</name>
    <dbReference type="NCBI Taxonomy" id="1300253"/>
    <lineage>
        <taxon>Bacteria</taxon>
        <taxon>Pseudomonadati</taxon>
        <taxon>Pseudomonadota</taxon>
        <taxon>Gammaproteobacteria</taxon>
        <taxon>Alteromonadales</taxon>
        <taxon>Alteromonadaceae</taxon>
        <taxon>Alteromonas/Salinimonas group</taxon>
        <taxon>Alteromonas</taxon>
    </lineage>
</organism>
<proteinExistence type="predicted"/>
<evidence type="ECO:0000313" key="2">
    <source>
        <dbReference type="Proteomes" id="UP000014909"/>
    </source>
</evidence>
<dbReference type="AlphaFoldDB" id="S5AI59"/>
<protein>
    <submittedName>
        <fullName evidence="1">Phage integrase family site specific recombinase</fullName>
    </submittedName>
</protein>
<accession>S5AI59</accession>
<dbReference type="HOGENOM" id="CLU_3283845_0_0_6"/>
<gene>
    <name evidence="1" type="ORF">I633_21190</name>
</gene>
<dbReference type="PATRIC" id="fig|1300253.3.peg.4445"/>